<proteinExistence type="predicted"/>
<comment type="caution">
    <text evidence="1">The sequence shown here is derived from an EMBL/GenBank/DDBJ whole genome shotgun (WGS) entry which is preliminary data.</text>
</comment>
<keyword evidence="2" id="KW-1185">Reference proteome</keyword>
<sequence length="110" mass="13095">MSTTFTKEEMIQANQFRTLSQKALQQELQSHEKIGVLFQNTGLDAVMMSYERYAAMVERLTELEEMVENIQLIQEFGRRFTAPKEQWIEHPEGMSTLEMYRQRRKEQTSK</sequence>
<gene>
    <name evidence="1" type="ORF">MM817_02507</name>
</gene>
<organism evidence="1 2">
    <name type="scientific">Sulfoacidibacillus ferrooxidans</name>
    <dbReference type="NCBI Taxonomy" id="2005001"/>
    <lineage>
        <taxon>Bacteria</taxon>
        <taxon>Bacillati</taxon>
        <taxon>Bacillota</taxon>
        <taxon>Bacilli</taxon>
        <taxon>Bacillales</taxon>
        <taxon>Alicyclobacillaceae</taxon>
        <taxon>Sulfoacidibacillus</taxon>
    </lineage>
</organism>
<accession>A0A9X2AFA2</accession>
<dbReference type="Proteomes" id="UP001139263">
    <property type="component" value="Unassembled WGS sequence"/>
</dbReference>
<reference evidence="1" key="1">
    <citation type="submission" date="2022-03" db="EMBL/GenBank/DDBJ databases">
        <title>Draft Genome Sequence of Firmicute Strain S0AB, a Heterotrophic Iron/Sulfur-Oxidizing Extreme Acidophile.</title>
        <authorList>
            <person name="Vergara E."/>
            <person name="Pakostova E."/>
            <person name="Johnson D.B."/>
            <person name="Holmes D.S."/>
        </authorList>
    </citation>
    <scope>NUCLEOTIDE SEQUENCE</scope>
    <source>
        <strain evidence="1">S0AB</strain>
    </source>
</reference>
<dbReference type="AlphaFoldDB" id="A0A9X2AFA2"/>
<dbReference type="RefSeq" id="WP_241715671.1">
    <property type="nucleotide sequence ID" value="NZ_JALBUF010000010.1"/>
</dbReference>
<dbReference type="EMBL" id="JALBUF010000010">
    <property type="protein sequence ID" value="MCI0184212.1"/>
    <property type="molecule type" value="Genomic_DNA"/>
</dbReference>
<name>A0A9X2AFA2_9BACL</name>
<protein>
    <submittedName>
        <fullName evidence="1">Uncharacterized protein</fullName>
    </submittedName>
</protein>
<evidence type="ECO:0000313" key="1">
    <source>
        <dbReference type="EMBL" id="MCI0184212.1"/>
    </source>
</evidence>
<evidence type="ECO:0000313" key="2">
    <source>
        <dbReference type="Proteomes" id="UP001139263"/>
    </source>
</evidence>